<accession>A0ABX5WGH1</accession>
<dbReference type="Gene3D" id="3.40.190.290">
    <property type="match status" value="1"/>
</dbReference>
<comment type="similarity">
    <text evidence="2">Belongs to the LysR transcriptional regulatory family.</text>
</comment>
<evidence type="ECO:0000313" key="8">
    <source>
        <dbReference type="Proteomes" id="UP000319298"/>
    </source>
</evidence>
<evidence type="ECO:0000256" key="4">
    <source>
        <dbReference type="ARBA" id="ARBA00023125"/>
    </source>
</evidence>
<evidence type="ECO:0000313" key="7">
    <source>
        <dbReference type="EMBL" id="QDF41803.1"/>
    </source>
</evidence>
<proteinExistence type="inferred from homology"/>
<dbReference type="Gene3D" id="1.10.10.10">
    <property type="entry name" value="Winged helix-like DNA-binding domain superfamily/Winged helix DNA-binding domain"/>
    <property type="match status" value="1"/>
</dbReference>
<keyword evidence="8" id="KW-1185">Reference proteome</keyword>
<reference evidence="7 8" key="2">
    <citation type="journal article" date="2020" name="Int. J. Syst. Evol. Microbiol.">
        <title>Description and complete genome sequences of Bradyrhizobium symbiodeficiens sp. nov., a non-symbiotic bacterium associated with legumes native to Canada.</title>
        <authorList>
            <person name="Bromfield E.S.P."/>
            <person name="Cloutier S."/>
            <person name="Nguyen H.D.T."/>
        </authorList>
    </citation>
    <scope>NUCLEOTIDE SEQUENCE [LARGE SCALE GENOMIC DNA]</scope>
    <source>
        <strain evidence="7 8">65S1MB</strain>
    </source>
</reference>
<evidence type="ECO:0000256" key="5">
    <source>
        <dbReference type="ARBA" id="ARBA00023163"/>
    </source>
</evidence>
<dbReference type="InterPro" id="IPR036388">
    <property type="entry name" value="WH-like_DNA-bd_sf"/>
</dbReference>
<feature type="domain" description="HTH lysR-type" evidence="6">
    <location>
        <begin position="1"/>
        <end position="59"/>
    </location>
</feature>
<dbReference type="CDD" id="cd08422">
    <property type="entry name" value="PBP2_CrgA_like"/>
    <property type="match status" value="1"/>
</dbReference>
<reference evidence="8" key="1">
    <citation type="submission" date="2019-06" db="EMBL/GenBank/DDBJ databases">
        <title>Whole-Genome Sequence of Bradyrhizobium sp. 3 Strain 65S1MB.</title>
        <authorList>
            <person name="Bromfield E.S.P."/>
            <person name="Cloutier S."/>
            <person name="Nguyen H.D.T."/>
        </authorList>
    </citation>
    <scope>NUCLEOTIDE SEQUENCE [LARGE SCALE GENOMIC DNA]</scope>
    <source>
        <strain evidence="8">65S1MB</strain>
    </source>
</reference>
<dbReference type="Pfam" id="PF03466">
    <property type="entry name" value="LysR_substrate"/>
    <property type="match status" value="1"/>
</dbReference>
<dbReference type="RefSeq" id="WP_140482663.1">
    <property type="nucleotide sequence ID" value="NZ_CP041090.2"/>
</dbReference>
<gene>
    <name evidence="7" type="ORF">FJN17_31825</name>
</gene>
<dbReference type="PANTHER" id="PTHR30537">
    <property type="entry name" value="HTH-TYPE TRANSCRIPTIONAL REGULATOR"/>
    <property type="match status" value="1"/>
</dbReference>
<evidence type="ECO:0000256" key="3">
    <source>
        <dbReference type="ARBA" id="ARBA00023015"/>
    </source>
</evidence>
<dbReference type="PANTHER" id="PTHR30537:SF5">
    <property type="entry name" value="HTH-TYPE TRANSCRIPTIONAL ACTIVATOR TTDR-RELATED"/>
    <property type="match status" value="1"/>
</dbReference>
<dbReference type="SUPFAM" id="SSF46785">
    <property type="entry name" value="Winged helix' DNA-binding domain"/>
    <property type="match status" value="1"/>
</dbReference>
<protein>
    <submittedName>
        <fullName evidence="7">LysR family transcriptional regulator</fullName>
    </submittedName>
</protein>
<dbReference type="EMBL" id="CP041090">
    <property type="protein sequence ID" value="QDF41803.1"/>
    <property type="molecule type" value="Genomic_DNA"/>
</dbReference>
<name>A0ABX5WGH1_9BRAD</name>
<keyword evidence="3" id="KW-0805">Transcription regulation</keyword>
<evidence type="ECO:0000256" key="2">
    <source>
        <dbReference type="ARBA" id="ARBA00009437"/>
    </source>
</evidence>
<dbReference type="InterPro" id="IPR058163">
    <property type="entry name" value="LysR-type_TF_proteobact-type"/>
</dbReference>
<organism evidence="7 8">
    <name type="scientific">Bradyrhizobium symbiodeficiens</name>
    <dbReference type="NCBI Taxonomy" id="1404367"/>
    <lineage>
        <taxon>Bacteria</taxon>
        <taxon>Pseudomonadati</taxon>
        <taxon>Pseudomonadota</taxon>
        <taxon>Alphaproteobacteria</taxon>
        <taxon>Hyphomicrobiales</taxon>
        <taxon>Nitrobacteraceae</taxon>
        <taxon>Bradyrhizobium</taxon>
    </lineage>
</organism>
<dbReference type="PROSITE" id="PS50931">
    <property type="entry name" value="HTH_LYSR"/>
    <property type="match status" value="1"/>
</dbReference>
<sequence>MDRFTSLTAFVHVVENGGFSAAARRLNMSTTMVSNHVQALENRLGVRLLNRTTRKVSLTEIGKAYYDRSTQVLADLEQADDIASELQSVPRGTLRIHVATHMVQFVAPVVAKLLSTYSELKVDLRMGEADVDLIEEGYDVALRMTSPPDSSLIVRSLATWRHVLCCSHDYLEKYGRVQKLDELAAHNCGRHLNYPFGDEWRFLDRKGAPASVRISGSFVTNSGEALRKVALDGAAICLMAGFLIQDDLEAGRLVRLLPELRTIELSMNAVYPHRHHLSAKVRTFIDLLAQHSAEQQKLINPYS</sequence>
<keyword evidence="5" id="KW-0804">Transcription</keyword>
<dbReference type="SUPFAM" id="SSF53850">
    <property type="entry name" value="Periplasmic binding protein-like II"/>
    <property type="match status" value="1"/>
</dbReference>
<evidence type="ECO:0000256" key="1">
    <source>
        <dbReference type="ARBA" id="ARBA00003502"/>
    </source>
</evidence>
<comment type="function">
    <text evidence="1">NodD regulates the expression of the nodABCFE genes which encode other nodulation proteins. NodD is also a negative regulator of its own expression. Binds flavonoids as inducers.</text>
</comment>
<keyword evidence="4" id="KW-0238">DNA-binding</keyword>
<dbReference type="InterPro" id="IPR005119">
    <property type="entry name" value="LysR_subst-bd"/>
</dbReference>
<dbReference type="InterPro" id="IPR000847">
    <property type="entry name" value="LysR_HTH_N"/>
</dbReference>
<evidence type="ECO:0000259" key="6">
    <source>
        <dbReference type="PROSITE" id="PS50931"/>
    </source>
</evidence>
<dbReference type="Pfam" id="PF00126">
    <property type="entry name" value="HTH_1"/>
    <property type="match status" value="1"/>
</dbReference>
<dbReference type="Proteomes" id="UP000319298">
    <property type="component" value="Chromosome"/>
</dbReference>
<dbReference type="InterPro" id="IPR036390">
    <property type="entry name" value="WH_DNA-bd_sf"/>
</dbReference>